<dbReference type="PANTHER" id="PTHR11102:SF160">
    <property type="entry name" value="ERAD-ASSOCIATED E3 UBIQUITIN-PROTEIN LIGASE COMPONENT HRD3"/>
    <property type="match status" value="1"/>
</dbReference>
<evidence type="ECO:0000313" key="3">
    <source>
        <dbReference type="EMBL" id="KAJ1976819.1"/>
    </source>
</evidence>
<dbReference type="Proteomes" id="UP001151582">
    <property type="component" value="Unassembled WGS sequence"/>
</dbReference>
<gene>
    <name evidence="3" type="ORF">H4R34_003834</name>
</gene>
<dbReference type="Gene3D" id="1.25.40.10">
    <property type="entry name" value="Tetratricopeptide repeat domain"/>
    <property type="match status" value="2"/>
</dbReference>
<comment type="caution">
    <text evidence="3">The sequence shown here is derived from an EMBL/GenBank/DDBJ whole genome shotgun (WGS) entry which is preliminary data.</text>
</comment>
<dbReference type="InterPro" id="IPR006597">
    <property type="entry name" value="Sel1-like"/>
</dbReference>
<feature type="region of interest" description="Disordered" evidence="2">
    <location>
        <begin position="66"/>
        <end position="87"/>
    </location>
</feature>
<evidence type="ECO:0000256" key="2">
    <source>
        <dbReference type="SAM" id="MobiDB-lite"/>
    </source>
</evidence>
<proteinExistence type="inferred from homology"/>
<dbReference type="InterPro" id="IPR011990">
    <property type="entry name" value="TPR-like_helical_dom_sf"/>
</dbReference>
<organism evidence="3 4">
    <name type="scientific">Dimargaris verticillata</name>
    <dbReference type="NCBI Taxonomy" id="2761393"/>
    <lineage>
        <taxon>Eukaryota</taxon>
        <taxon>Fungi</taxon>
        <taxon>Fungi incertae sedis</taxon>
        <taxon>Zoopagomycota</taxon>
        <taxon>Kickxellomycotina</taxon>
        <taxon>Dimargaritomycetes</taxon>
        <taxon>Dimargaritales</taxon>
        <taxon>Dimargaritaceae</taxon>
        <taxon>Dimargaris</taxon>
    </lineage>
</organism>
<accession>A0A9W8E8P8</accession>
<keyword evidence="4" id="KW-1185">Reference proteome</keyword>
<reference evidence="3" key="1">
    <citation type="submission" date="2022-07" db="EMBL/GenBank/DDBJ databases">
        <title>Phylogenomic reconstructions and comparative analyses of Kickxellomycotina fungi.</title>
        <authorList>
            <person name="Reynolds N.K."/>
            <person name="Stajich J.E."/>
            <person name="Barry K."/>
            <person name="Grigoriev I.V."/>
            <person name="Crous P."/>
            <person name="Smith M.E."/>
        </authorList>
    </citation>
    <scope>NUCLEOTIDE SEQUENCE</scope>
    <source>
        <strain evidence="3">RSA 567</strain>
    </source>
</reference>
<dbReference type="Pfam" id="PF08238">
    <property type="entry name" value="Sel1"/>
    <property type="match status" value="4"/>
</dbReference>
<dbReference type="AlphaFoldDB" id="A0A9W8E8P8"/>
<evidence type="ECO:0000313" key="4">
    <source>
        <dbReference type="Proteomes" id="UP001151582"/>
    </source>
</evidence>
<dbReference type="PANTHER" id="PTHR11102">
    <property type="entry name" value="SEL-1-LIKE PROTEIN"/>
    <property type="match status" value="1"/>
</dbReference>
<dbReference type="SMART" id="SM00671">
    <property type="entry name" value="SEL1"/>
    <property type="match status" value="4"/>
</dbReference>
<comment type="similarity">
    <text evidence="1">Belongs to the sel-1 family.</text>
</comment>
<name>A0A9W8E8P8_9FUNG</name>
<evidence type="ECO:0000256" key="1">
    <source>
        <dbReference type="ARBA" id="ARBA00038101"/>
    </source>
</evidence>
<sequence length="472" mass="51987">MHALRIATAARRWAQQPASVGGQFRVLARRQPPTSCNLPQPKVLNIAPYSTPSKLPKHALGGIFDQVPPDLESSASKPAEPLSPQPESFTALENLTSDQLLPISDDALAQALAHVKVALTPKDARALAALGLQCIQNQLAAHLLSSHQSHAHAPRLAKAYAQAQHRMWQIVQGNSTALYRYAGVLLRASLYGKQIAVPLFHAVAGRSNNNDAKFSYYTMLLRYPCPFYPDRHIALNELKTLARKGHASSQIELATIYIERQINLPDAVHLLTKAAQNNQPMANVKLGDIHRQGTGVEKDALKAKKYYENAVEQDHARALQYFTQAAAKGVPEAQHNVAVYHMEGNTVPRNPILASEYFKMAASAGFPFSMLNLAKLYSEGELVTADYGQAERWLRLAVATQPSLEEQALPLMRAIAIKRRREKIRALLGKRVLLGSLAVTIVYFGFIRNDAELMQSMAYLVRNSFTPGSNGE</sequence>
<protein>
    <submittedName>
        <fullName evidence="3">Uncharacterized protein</fullName>
    </submittedName>
</protein>
<dbReference type="EMBL" id="JANBQB010000398">
    <property type="protein sequence ID" value="KAJ1976819.1"/>
    <property type="molecule type" value="Genomic_DNA"/>
</dbReference>
<dbReference type="OrthoDB" id="2425131at2759"/>
<dbReference type="SUPFAM" id="SSF81901">
    <property type="entry name" value="HCP-like"/>
    <property type="match status" value="2"/>
</dbReference>
<dbReference type="InterPro" id="IPR050767">
    <property type="entry name" value="Sel1_AlgK"/>
</dbReference>